<organism evidence="3 4">
    <name type="scientific">Pseudophaeobacter arcticus</name>
    <dbReference type="NCBI Taxonomy" id="385492"/>
    <lineage>
        <taxon>Bacteria</taxon>
        <taxon>Pseudomonadati</taxon>
        <taxon>Pseudomonadota</taxon>
        <taxon>Alphaproteobacteria</taxon>
        <taxon>Rhodobacterales</taxon>
        <taxon>Paracoccaceae</taxon>
        <taxon>Pseudophaeobacter</taxon>
    </lineage>
</organism>
<comment type="caution">
    <text evidence="3">The sequence shown here is derived from an EMBL/GenBank/DDBJ whole genome shotgun (WGS) entry which is preliminary data.</text>
</comment>
<evidence type="ECO:0000313" key="4">
    <source>
        <dbReference type="Proteomes" id="UP001441944"/>
    </source>
</evidence>
<dbReference type="InterPro" id="IPR011032">
    <property type="entry name" value="GroES-like_sf"/>
</dbReference>
<reference evidence="3 4" key="1">
    <citation type="submission" date="2024-04" db="EMBL/GenBank/DDBJ databases">
        <title>Draft genome sequence of Pseudophaeobacter arcticus NBRC 116598.</title>
        <authorList>
            <person name="Miyakawa T."/>
            <person name="Kusuya Y."/>
            <person name="Miura T."/>
        </authorList>
    </citation>
    <scope>NUCLEOTIDE SEQUENCE [LARGE SCALE GENOMIC DNA]</scope>
    <source>
        <strain evidence="3 4">SU-CL00105</strain>
    </source>
</reference>
<feature type="domain" description="Enoyl reductase (ER)" evidence="2">
    <location>
        <begin position="11"/>
        <end position="326"/>
    </location>
</feature>
<sequence length="336" mass="35112">MKAITYRAYGAATEVLQVEDLPVPGPAAGEVLVDVAFSGVNPSDVKTRTRGQPGLQGFPWDYIIPHSDGSGVISAVGEGVSHSRIGERVWLWNGQFRRPCGTAAQQIALPSEQAVTLPDGVSLEVGAILGIPGLTACHAVFGQGEVAGKTVLVQGGAGTVGLLAVQLAKWGGARVIATCGATGRERALAAGADVVLDYRAKDLAEQILQANSAKPVDLVVEVEFGVNIETDAQVIADNGCIAAYGSAQEMSPSLPFVTLLFKAVRLEIILVYLLTEVERAAAISRLHAALGAGALRFDIQKVYNLSEACHAHEAVEAGARQGAVLIQMDENLTQQD</sequence>
<dbReference type="Pfam" id="PF08240">
    <property type="entry name" value="ADH_N"/>
    <property type="match status" value="1"/>
</dbReference>
<evidence type="ECO:0000256" key="1">
    <source>
        <dbReference type="ARBA" id="ARBA00022857"/>
    </source>
</evidence>
<dbReference type="PANTHER" id="PTHR44154">
    <property type="entry name" value="QUINONE OXIDOREDUCTASE"/>
    <property type="match status" value="1"/>
</dbReference>
<dbReference type="SMART" id="SM00829">
    <property type="entry name" value="PKS_ER"/>
    <property type="match status" value="1"/>
</dbReference>
<gene>
    <name evidence="3" type="ORF">NBRC116598_24190</name>
</gene>
<dbReference type="InterPro" id="IPR013154">
    <property type="entry name" value="ADH-like_N"/>
</dbReference>
<dbReference type="Gene3D" id="3.40.50.720">
    <property type="entry name" value="NAD(P)-binding Rossmann-like Domain"/>
    <property type="match status" value="1"/>
</dbReference>
<dbReference type="PANTHER" id="PTHR44154:SF1">
    <property type="entry name" value="QUINONE OXIDOREDUCTASE"/>
    <property type="match status" value="1"/>
</dbReference>
<dbReference type="InterPro" id="IPR036291">
    <property type="entry name" value="NAD(P)-bd_dom_sf"/>
</dbReference>
<proteinExistence type="predicted"/>
<dbReference type="SUPFAM" id="SSF50129">
    <property type="entry name" value="GroES-like"/>
    <property type="match status" value="1"/>
</dbReference>
<dbReference type="InterPro" id="IPR013149">
    <property type="entry name" value="ADH-like_C"/>
</dbReference>
<dbReference type="Proteomes" id="UP001441944">
    <property type="component" value="Unassembled WGS sequence"/>
</dbReference>
<dbReference type="CDD" id="cd08253">
    <property type="entry name" value="zeta_crystallin"/>
    <property type="match status" value="1"/>
</dbReference>
<dbReference type="SUPFAM" id="SSF51735">
    <property type="entry name" value="NAD(P)-binding Rossmann-fold domains"/>
    <property type="match status" value="1"/>
</dbReference>
<dbReference type="Pfam" id="PF00107">
    <property type="entry name" value="ADH_zinc_N"/>
    <property type="match status" value="1"/>
</dbReference>
<dbReference type="EMBL" id="BAABWU010000008">
    <property type="protein sequence ID" value="GAA6196975.1"/>
    <property type="molecule type" value="Genomic_DNA"/>
</dbReference>
<dbReference type="RefSeq" id="WP_348152909.1">
    <property type="nucleotide sequence ID" value="NZ_BAABWU010000008.1"/>
</dbReference>
<dbReference type="Gene3D" id="3.90.180.10">
    <property type="entry name" value="Medium-chain alcohol dehydrogenases, catalytic domain"/>
    <property type="match status" value="1"/>
</dbReference>
<evidence type="ECO:0000259" key="2">
    <source>
        <dbReference type="SMART" id="SM00829"/>
    </source>
</evidence>
<protein>
    <submittedName>
        <fullName evidence="3">NADPH:quinone reductase</fullName>
    </submittedName>
</protein>
<keyword evidence="4" id="KW-1185">Reference proteome</keyword>
<dbReference type="InterPro" id="IPR020843">
    <property type="entry name" value="ER"/>
</dbReference>
<name>A0ABQ0AM90_9RHOB</name>
<keyword evidence="1" id="KW-0521">NADP</keyword>
<evidence type="ECO:0000313" key="3">
    <source>
        <dbReference type="EMBL" id="GAA6196975.1"/>
    </source>
</evidence>
<dbReference type="InterPro" id="IPR051603">
    <property type="entry name" value="Zinc-ADH_QOR/CCCR"/>
</dbReference>
<accession>A0ABQ0AM90</accession>